<dbReference type="GO" id="GO:0005524">
    <property type="term" value="F:ATP binding"/>
    <property type="evidence" value="ECO:0007669"/>
    <property type="project" value="UniProtKB-KW"/>
</dbReference>
<dbReference type="Gene3D" id="3.30.930.10">
    <property type="entry name" value="Bira Bifunctional Protein, Domain 2"/>
    <property type="match status" value="1"/>
</dbReference>
<dbReference type="CDD" id="cd16442">
    <property type="entry name" value="BPL"/>
    <property type="match status" value="1"/>
</dbReference>
<evidence type="ECO:0000313" key="5">
    <source>
        <dbReference type="EMBL" id="OQD59105.1"/>
    </source>
</evidence>
<dbReference type="SUPFAM" id="SSF55681">
    <property type="entry name" value="Class II aaRS and biotin synthetases"/>
    <property type="match status" value="1"/>
</dbReference>
<dbReference type="Proteomes" id="UP000191661">
    <property type="component" value="Unassembled WGS sequence"/>
</dbReference>
<organism evidence="5 6">
    <name type="scientific">Methanobrevibacter arboriphilus JCM 13429 = DSM 1125</name>
    <dbReference type="NCBI Taxonomy" id="1300164"/>
    <lineage>
        <taxon>Archaea</taxon>
        <taxon>Methanobacteriati</taxon>
        <taxon>Methanobacteriota</taxon>
        <taxon>Methanomada group</taxon>
        <taxon>Methanobacteria</taxon>
        <taxon>Methanobacteriales</taxon>
        <taxon>Methanobacteriaceae</taxon>
        <taxon>Methanobrevibacter</taxon>
    </lineage>
</organism>
<protein>
    <submittedName>
        <fullName evidence="5">Biotin-[acetyl-CoA-carboxylase] ligase</fullName>
        <ecNumber evidence="5">6.3.4.15</ecNumber>
    </submittedName>
</protein>
<feature type="domain" description="BPL/LPL catalytic" evidence="4">
    <location>
        <begin position="60"/>
        <end position="239"/>
    </location>
</feature>
<accession>A0A1V6N358</accession>
<keyword evidence="3" id="KW-0067">ATP-binding</keyword>
<evidence type="ECO:0000256" key="1">
    <source>
        <dbReference type="ARBA" id="ARBA00022598"/>
    </source>
</evidence>
<dbReference type="RefSeq" id="WP_080460179.1">
    <property type="nucleotide sequence ID" value="NZ_JXMW01000006.1"/>
</dbReference>
<dbReference type="EC" id="6.3.4.15" evidence="5"/>
<proteinExistence type="inferred from homology"/>
<dbReference type="Pfam" id="PF02237">
    <property type="entry name" value="BPL_C"/>
    <property type="match status" value="1"/>
</dbReference>
<dbReference type="HAMAP" id="MF_00978">
    <property type="entry name" value="Bifunct_BirA"/>
    <property type="match status" value="1"/>
</dbReference>
<keyword evidence="2" id="KW-0547">Nucleotide-binding</keyword>
<name>A0A1V6N358_METAZ</name>
<dbReference type="Pfam" id="PF03099">
    <property type="entry name" value="BPL_LplA_LipB"/>
    <property type="match status" value="1"/>
</dbReference>
<dbReference type="PROSITE" id="PS51733">
    <property type="entry name" value="BPL_LPL_CATALYTIC"/>
    <property type="match status" value="1"/>
</dbReference>
<sequence length="306" mass="33960">MKKSMQELLSKNKEKISKESAEKILKIDEAEIAEILREIGSQEIDYIPSGMIKKGLTTEYIGKEIYSFNEVESTNSVAKFLAKQGSPEGTVIISETQTKGKGRRGKKWESPSGGIWLSIILKPDIDPSKAPLITLATGVAVARTLRGMNIDARIKWPNDILINNKKVCGILTEANAKFNTVEYVIVGVGIDTNLNVDVLTEDVKKRATSLSVEAKIEISESETISNFLNEFEEIYDLFKLEQFDDILYDWRKMSQTIGSYVEIKQPLGKVLKGTAVGINNQGALILELNNGKLKKVISGECTLKEN</sequence>
<dbReference type="Gene3D" id="2.30.30.100">
    <property type="match status" value="1"/>
</dbReference>
<reference evidence="5 6" key="1">
    <citation type="submission" date="2014-12" db="EMBL/GenBank/DDBJ databases">
        <title>Genome sequence of Methanobrevibacter arboriphilicus DH1, DSM1125.</title>
        <authorList>
            <person name="Poehlein A."/>
            <person name="Thauer R.K."/>
            <person name="Seedorf H."/>
            <person name="Daniel R."/>
        </authorList>
    </citation>
    <scope>NUCLEOTIDE SEQUENCE [LARGE SCALE GENOMIC DNA]</scope>
    <source>
        <strain evidence="5 6">DH1</strain>
    </source>
</reference>
<evidence type="ECO:0000256" key="3">
    <source>
        <dbReference type="ARBA" id="ARBA00022840"/>
    </source>
</evidence>
<dbReference type="SUPFAM" id="SSF50037">
    <property type="entry name" value="C-terminal domain of transcriptional repressors"/>
    <property type="match status" value="1"/>
</dbReference>
<dbReference type="InterPro" id="IPR008988">
    <property type="entry name" value="Transcriptional_repressor_C"/>
</dbReference>
<dbReference type="GO" id="GO:0005737">
    <property type="term" value="C:cytoplasm"/>
    <property type="evidence" value="ECO:0007669"/>
    <property type="project" value="TreeGrafter"/>
</dbReference>
<dbReference type="InterPro" id="IPR004143">
    <property type="entry name" value="BPL_LPL_catalytic"/>
</dbReference>
<evidence type="ECO:0000256" key="2">
    <source>
        <dbReference type="ARBA" id="ARBA00022741"/>
    </source>
</evidence>
<evidence type="ECO:0000259" key="4">
    <source>
        <dbReference type="PROSITE" id="PS51733"/>
    </source>
</evidence>
<dbReference type="InterPro" id="IPR003142">
    <property type="entry name" value="BPL_C"/>
</dbReference>
<keyword evidence="1 5" id="KW-0436">Ligase</keyword>
<comment type="caution">
    <text evidence="5">The sequence shown here is derived from an EMBL/GenBank/DDBJ whole genome shotgun (WGS) entry which is preliminary data.</text>
</comment>
<dbReference type="GO" id="GO:0006355">
    <property type="term" value="P:regulation of DNA-templated transcription"/>
    <property type="evidence" value="ECO:0007669"/>
    <property type="project" value="InterPro"/>
</dbReference>
<dbReference type="PANTHER" id="PTHR12835:SF5">
    <property type="entry name" value="BIOTIN--PROTEIN LIGASE"/>
    <property type="match status" value="1"/>
</dbReference>
<evidence type="ECO:0000313" key="6">
    <source>
        <dbReference type="Proteomes" id="UP000191661"/>
    </source>
</evidence>
<dbReference type="EMBL" id="JXMW01000006">
    <property type="protein sequence ID" value="OQD59105.1"/>
    <property type="molecule type" value="Genomic_DNA"/>
</dbReference>
<dbReference type="InterPro" id="IPR004408">
    <property type="entry name" value="Biotin_CoA_COase_ligase"/>
</dbReference>
<dbReference type="InterPro" id="IPR030855">
    <property type="entry name" value="Bifunct_BirA"/>
</dbReference>
<dbReference type="OrthoDB" id="46252at2157"/>
<dbReference type="InterPro" id="IPR045864">
    <property type="entry name" value="aa-tRNA-synth_II/BPL/LPL"/>
</dbReference>
<dbReference type="NCBIfam" id="TIGR00121">
    <property type="entry name" value="birA_ligase"/>
    <property type="match status" value="1"/>
</dbReference>
<dbReference type="AlphaFoldDB" id="A0A1V6N358"/>
<dbReference type="GO" id="GO:0004077">
    <property type="term" value="F:biotin--[biotin carboxyl-carrier protein] ligase activity"/>
    <property type="evidence" value="ECO:0007669"/>
    <property type="project" value="UniProtKB-EC"/>
</dbReference>
<keyword evidence="6" id="KW-1185">Reference proteome</keyword>
<gene>
    <name evidence="5" type="primary">birA</name>
    <name evidence="5" type="ORF">MBBAR_6c02160</name>
</gene>
<dbReference type="PANTHER" id="PTHR12835">
    <property type="entry name" value="BIOTIN PROTEIN LIGASE"/>
    <property type="match status" value="1"/>
</dbReference>